<organism evidence="4 5">
    <name type="scientific">Mycobacterium talmoniae</name>
    <dbReference type="NCBI Taxonomy" id="1858794"/>
    <lineage>
        <taxon>Bacteria</taxon>
        <taxon>Bacillati</taxon>
        <taxon>Actinomycetota</taxon>
        <taxon>Actinomycetes</taxon>
        <taxon>Mycobacteriales</taxon>
        <taxon>Mycobacteriaceae</taxon>
        <taxon>Mycobacterium</taxon>
    </lineage>
</organism>
<dbReference type="InterPro" id="IPR056463">
    <property type="entry name" value="DUF7373_C"/>
</dbReference>
<dbReference type="AlphaFoldDB" id="A0A2S8BL67"/>
<evidence type="ECO:0000259" key="2">
    <source>
        <dbReference type="Pfam" id="PF24088"/>
    </source>
</evidence>
<reference evidence="4 5" key="1">
    <citation type="journal article" date="2017" name="Int. J. Syst. Evol. Microbiol.">
        <title>Mycobacterium talmoniae sp. nov., a slowly growing mycobacterium isolated from human respiratory samples.</title>
        <authorList>
            <person name="Davidson R.M."/>
            <person name="DeGroote M.A."/>
            <person name="Marola J.L."/>
            <person name="Buss S."/>
            <person name="Jones V."/>
            <person name="McNeil M.R."/>
            <person name="Freifeld A.G."/>
            <person name="Elaine Epperson L."/>
            <person name="Hasan N.A."/>
            <person name="Jackson M."/>
            <person name="Iwen P.C."/>
            <person name="Salfinger M."/>
            <person name="Strong M."/>
        </authorList>
    </citation>
    <scope>NUCLEOTIDE SEQUENCE [LARGE SCALE GENOMIC DNA]</scope>
    <source>
        <strain evidence="4 5">ATCC BAA-2683</strain>
    </source>
</reference>
<protein>
    <submittedName>
        <fullName evidence="4">Uncharacterized protein</fullName>
    </submittedName>
</protein>
<dbReference type="EMBL" id="PPEA01000348">
    <property type="protein sequence ID" value="PQM47373.1"/>
    <property type="molecule type" value="Genomic_DNA"/>
</dbReference>
<name>A0A2S8BL67_9MYCO</name>
<dbReference type="InterPro" id="IPR055797">
    <property type="entry name" value="DUF7373"/>
</dbReference>
<evidence type="ECO:0000259" key="3">
    <source>
        <dbReference type="Pfam" id="PF24092"/>
    </source>
</evidence>
<gene>
    <name evidence="4" type="ORF">C1Y40_02450</name>
</gene>
<feature type="domain" description="DUF7373" evidence="2">
    <location>
        <begin position="30"/>
        <end position="235"/>
    </location>
</feature>
<dbReference type="Pfam" id="PF24092">
    <property type="entry name" value="DUF7373_C"/>
    <property type="match status" value="1"/>
</dbReference>
<accession>A0A2S8BL67</accession>
<proteinExistence type="predicted"/>
<evidence type="ECO:0000313" key="5">
    <source>
        <dbReference type="Proteomes" id="UP000238296"/>
    </source>
</evidence>
<feature type="domain" description="DUF7373" evidence="3">
    <location>
        <begin position="241"/>
        <end position="375"/>
    </location>
</feature>
<feature type="region of interest" description="Disordered" evidence="1">
    <location>
        <begin position="1"/>
        <end position="36"/>
    </location>
</feature>
<dbReference type="Proteomes" id="UP000238296">
    <property type="component" value="Unassembled WGS sequence"/>
</dbReference>
<dbReference type="Pfam" id="PF24088">
    <property type="entry name" value="DUF7373"/>
    <property type="match status" value="1"/>
</dbReference>
<comment type="caution">
    <text evidence="4">The sequence shown here is derived from an EMBL/GenBank/DDBJ whole genome shotgun (WGS) entry which is preliminary data.</text>
</comment>
<evidence type="ECO:0000256" key="1">
    <source>
        <dbReference type="SAM" id="MobiDB-lite"/>
    </source>
</evidence>
<evidence type="ECO:0000313" key="4">
    <source>
        <dbReference type="EMBL" id="PQM47373.1"/>
    </source>
</evidence>
<sequence>MATSEAGPGGVHGTSLDPGNYPTAPRPPLGTAGDPTKGAVIEAQRMASNVVGPWEVDPALLTPGMETLVLKSPEAVGVVLDFQDALGAVAGAHNFIAGFSSVRTAYQGPELGGNELRWLSNIVLRFASPDDATAAAAEMAATSTNVYQDHSEDPTPTQPIAVPLYPATSAVTFEFNSGAKVLAYTAHGTYVLCQQVYSKDGPSAAADLVAATLDKQGPLIDRFQPTPVDQLSTLSLDPGGLLARTVPAAERNVNYGSYEPRGILHFDDTPPRSQTVFDAAHLQLATRGATNVYQTPDPTSARRIVDSFTTEVVERKYVPAAGIQGLPDAKCLTRKDNDTATFYCLAVVDRYAVEASSKHERLAHQLVSAQYLMLTTK</sequence>